<dbReference type="GO" id="GO:0003886">
    <property type="term" value="F:DNA (cytosine-5-)-methyltransferase activity"/>
    <property type="evidence" value="ECO:0007669"/>
    <property type="project" value="UniProtKB-EC"/>
</dbReference>
<evidence type="ECO:0000256" key="2">
    <source>
        <dbReference type="ARBA" id="ARBA00022603"/>
    </source>
</evidence>
<evidence type="ECO:0000313" key="6">
    <source>
        <dbReference type="Proteomes" id="UP001218188"/>
    </source>
</evidence>
<dbReference type="GO" id="GO:0003677">
    <property type="term" value="F:DNA binding"/>
    <property type="evidence" value="ECO:0007669"/>
    <property type="project" value="TreeGrafter"/>
</dbReference>
<protein>
    <recommendedName>
        <fullName evidence="1">DNA (cytosine-5-)-methyltransferase</fullName>
        <ecNumber evidence="1">2.1.1.37</ecNumber>
    </recommendedName>
</protein>
<dbReference type="PROSITE" id="PS00095">
    <property type="entry name" value="C5_MTASE_2"/>
    <property type="match status" value="1"/>
</dbReference>
<name>A0AAD6XJ97_9AGAR</name>
<proteinExistence type="predicted"/>
<dbReference type="Proteomes" id="UP001218188">
    <property type="component" value="Unassembled WGS sequence"/>
</dbReference>
<gene>
    <name evidence="5" type="ORF">C8F04DRAFT_221718</name>
</gene>
<dbReference type="Gene3D" id="3.90.120.10">
    <property type="entry name" value="DNA Methylase, subunit A, domain 2"/>
    <property type="match status" value="1"/>
</dbReference>
<dbReference type="PANTHER" id="PTHR10629:SF52">
    <property type="entry name" value="DNA (CYTOSINE-5)-METHYLTRANSFERASE 1"/>
    <property type="match status" value="1"/>
</dbReference>
<evidence type="ECO:0000256" key="4">
    <source>
        <dbReference type="ARBA" id="ARBA00022691"/>
    </source>
</evidence>
<keyword evidence="6" id="KW-1185">Reference proteome</keyword>
<keyword evidence="3" id="KW-0808">Transferase</keyword>
<dbReference type="EC" id="2.1.1.37" evidence="1"/>
<dbReference type="InterPro" id="IPR031303">
    <property type="entry name" value="C5_meth_CS"/>
</dbReference>
<dbReference type="AlphaFoldDB" id="A0AAD6XJ97"/>
<evidence type="ECO:0000313" key="5">
    <source>
        <dbReference type="EMBL" id="KAJ7047154.1"/>
    </source>
</evidence>
<dbReference type="Pfam" id="PF00145">
    <property type="entry name" value="DNA_methylase"/>
    <property type="match status" value="1"/>
</dbReference>
<dbReference type="SUPFAM" id="SSF53335">
    <property type="entry name" value="S-adenosyl-L-methionine-dependent methyltransferases"/>
    <property type="match status" value="1"/>
</dbReference>
<dbReference type="InterPro" id="IPR050390">
    <property type="entry name" value="C5-Methyltransferase"/>
</dbReference>
<organism evidence="5 6">
    <name type="scientific">Mycena alexandri</name>
    <dbReference type="NCBI Taxonomy" id="1745969"/>
    <lineage>
        <taxon>Eukaryota</taxon>
        <taxon>Fungi</taxon>
        <taxon>Dikarya</taxon>
        <taxon>Basidiomycota</taxon>
        <taxon>Agaricomycotina</taxon>
        <taxon>Agaricomycetes</taxon>
        <taxon>Agaricomycetidae</taxon>
        <taxon>Agaricales</taxon>
        <taxon>Marasmiineae</taxon>
        <taxon>Mycenaceae</taxon>
        <taxon>Mycena</taxon>
    </lineage>
</organism>
<accession>A0AAD6XJ97</accession>
<reference evidence="5" key="1">
    <citation type="submission" date="2023-03" db="EMBL/GenBank/DDBJ databases">
        <title>Massive genome expansion in bonnet fungi (Mycena s.s.) driven by repeated elements and novel gene families across ecological guilds.</title>
        <authorList>
            <consortium name="Lawrence Berkeley National Laboratory"/>
            <person name="Harder C.B."/>
            <person name="Miyauchi S."/>
            <person name="Viragh M."/>
            <person name="Kuo A."/>
            <person name="Thoen E."/>
            <person name="Andreopoulos B."/>
            <person name="Lu D."/>
            <person name="Skrede I."/>
            <person name="Drula E."/>
            <person name="Henrissat B."/>
            <person name="Morin E."/>
            <person name="Kohler A."/>
            <person name="Barry K."/>
            <person name="LaButti K."/>
            <person name="Morin E."/>
            <person name="Salamov A."/>
            <person name="Lipzen A."/>
            <person name="Mereny Z."/>
            <person name="Hegedus B."/>
            <person name="Baldrian P."/>
            <person name="Stursova M."/>
            <person name="Weitz H."/>
            <person name="Taylor A."/>
            <person name="Grigoriev I.V."/>
            <person name="Nagy L.G."/>
            <person name="Martin F."/>
            <person name="Kauserud H."/>
        </authorList>
    </citation>
    <scope>NUCLEOTIDE SEQUENCE</scope>
    <source>
        <strain evidence="5">CBHHK200</strain>
    </source>
</reference>
<dbReference type="EMBL" id="JARJCM010000002">
    <property type="protein sequence ID" value="KAJ7047154.1"/>
    <property type="molecule type" value="Genomic_DNA"/>
</dbReference>
<dbReference type="InterPro" id="IPR029063">
    <property type="entry name" value="SAM-dependent_MTases_sf"/>
</dbReference>
<comment type="caution">
    <text evidence="5">The sequence shown here is derived from an EMBL/GenBank/DDBJ whole genome shotgun (WGS) entry which is preliminary data.</text>
</comment>
<keyword evidence="4" id="KW-0949">S-adenosyl-L-methionine</keyword>
<keyword evidence="2" id="KW-0489">Methyltransferase</keyword>
<dbReference type="GO" id="GO:0032259">
    <property type="term" value="P:methylation"/>
    <property type="evidence" value="ECO:0007669"/>
    <property type="project" value="UniProtKB-KW"/>
</dbReference>
<dbReference type="GO" id="GO:0044027">
    <property type="term" value="P:negative regulation of gene expression via chromosomal CpG island methylation"/>
    <property type="evidence" value="ECO:0007669"/>
    <property type="project" value="TreeGrafter"/>
</dbReference>
<evidence type="ECO:0000256" key="3">
    <source>
        <dbReference type="ARBA" id="ARBA00022679"/>
    </source>
</evidence>
<dbReference type="GO" id="GO:0005634">
    <property type="term" value="C:nucleus"/>
    <property type="evidence" value="ECO:0007669"/>
    <property type="project" value="TreeGrafter"/>
</dbReference>
<dbReference type="InterPro" id="IPR001525">
    <property type="entry name" value="C5_MeTfrase"/>
</dbReference>
<evidence type="ECO:0000256" key="1">
    <source>
        <dbReference type="ARBA" id="ARBA00011975"/>
    </source>
</evidence>
<sequence>MSNLSLDSKTPCFGRLDAESHFKTAMTTVQPRSRSSYLLHPSQKRAISVVEAKRAQGFPDDYILWSDKLQAGSQVKDYYRHIGNAVPVPLAAALGRSLEAAFVETAKRLPQEESSTREDSPIV</sequence>
<dbReference type="PANTHER" id="PTHR10629">
    <property type="entry name" value="CYTOSINE-SPECIFIC METHYLTRANSFERASE"/>
    <property type="match status" value="1"/>
</dbReference>